<proteinExistence type="predicted"/>
<dbReference type="InterPro" id="IPR001810">
    <property type="entry name" value="F-box_dom"/>
</dbReference>
<protein>
    <recommendedName>
        <fullName evidence="1">F-box domain-containing protein</fullName>
    </recommendedName>
</protein>
<dbReference type="EMBL" id="AQGS01000285">
    <property type="protein sequence ID" value="EPS40656.1"/>
    <property type="molecule type" value="Genomic_DNA"/>
</dbReference>
<gene>
    <name evidence="2" type="ORF">H072_5478</name>
</gene>
<evidence type="ECO:0000313" key="3">
    <source>
        <dbReference type="Proteomes" id="UP000015100"/>
    </source>
</evidence>
<dbReference type="PROSITE" id="PS50181">
    <property type="entry name" value="FBOX"/>
    <property type="match status" value="1"/>
</dbReference>
<organism evidence="2 3">
    <name type="scientific">Dactylellina haptotyla (strain CBS 200.50)</name>
    <name type="common">Nematode-trapping fungus</name>
    <name type="synonym">Monacrosporium haptotylum</name>
    <dbReference type="NCBI Taxonomy" id="1284197"/>
    <lineage>
        <taxon>Eukaryota</taxon>
        <taxon>Fungi</taxon>
        <taxon>Dikarya</taxon>
        <taxon>Ascomycota</taxon>
        <taxon>Pezizomycotina</taxon>
        <taxon>Orbiliomycetes</taxon>
        <taxon>Orbiliales</taxon>
        <taxon>Orbiliaceae</taxon>
        <taxon>Dactylellina</taxon>
    </lineage>
</organism>
<keyword evidence="3" id="KW-1185">Reference proteome</keyword>
<sequence>MSSILALFSWGKKDQTIKERAKRKFKRITNKASFWKRPKSPSPPPLSRQLFQPDLDRDTLFWNGTETDSDSTINLAFYNWQTSKRKISGNFKNFEYDSASSDVGDETFDTLSTDKTWVAHKDSQSNLAKEKPQINILYNRHWEDIFPLMDLPPEVVADVIDWASVPTLLHLYNTSRYLRHLVAMKFAPLFESYNNYPEIKHIFEIARGLKDWATERSGEVPESKISGWVLLFLFHVSAYLVAVTIHTSPPKL</sequence>
<reference evidence="3" key="2">
    <citation type="submission" date="2013-04" db="EMBL/GenBank/DDBJ databases">
        <title>Genomic mechanisms accounting for the adaptation to parasitism in nematode-trapping fungi.</title>
        <authorList>
            <person name="Ahren D.G."/>
        </authorList>
    </citation>
    <scope>NUCLEOTIDE SEQUENCE [LARGE SCALE GENOMIC DNA]</scope>
    <source>
        <strain evidence="3">CBS 200.50</strain>
    </source>
</reference>
<accession>S8AHL9</accession>
<name>S8AHL9_DACHA</name>
<dbReference type="AlphaFoldDB" id="S8AHL9"/>
<evidence type="ECO:0000313" key="2">
    <source>
        <dbReference type="EMBL" id="EPS40656.1"/>
    </source>
</evidence>
<feature type="domain" description="F-box" evidence="1">
    <location>
        <begin position="145"/>
        <end position="193"/>
    </location>
</feature>
<comment type="caution">
    <text evidence="2">The sequence shown here is derived from an EMBL/GenBank/DDBJ whole genome shotgun (WGS) entry which is preliminary data.</text>
</comment>
<evidence type="ECO:0000259" key="1">
    <source>
        <dbReference type="PROSITE" id="PS50181"/>
    </source>
</evidence>
<dbReference type="HOGENOM" id="CLU_1102739_0_0_1"/>
<reference evidence="2 3" key="1">
    <citation type="journal article" date="2013" name="PLoS Genet.">
        <title>Genomic mechanisms accounting for the adaptation to parasitism in nematode-trapping fungi.</title>
        <authorList>
            <person name="Meerupati T."/>
            <person name="Andersson K.M."/>
            <person name="Friman E."/>
            <person name="Kumar D."/>
            <person name="Tunlid A."/>
            <person name="Ahren D."/>
        </authorList>
    </citation>
    <scope>NUCLEOTIDE SEQUENCE [LARGE SCALE GENOMIC DNA]</scope>
    <source>
        <strain evidence="2 3">CBS 200.50</strain>
    </source>
</reference>
<dbReference type="Proteomes" id="UP000015100">
    <property type="component" value="Unassembled WGS sequence"/>
</dbReference>